<dbReference type="GO" id="GO:0003677">
    <property type="term" value="F:DNA binding"/>
    <property type="evidence" value="ECO:0007669"/>
    <property type="project" value="UniProtKB-KW"/>
</dbReference>
<dbReference type="GO" id="GO:0000150">
    <property type="term" value="F:DNA strand exchange activity"/>
    <property type="evidence" value="ECO:0007669"/>
    <property type="project" value="InterPro"/>
</dbReference>
<keyword evidence="1" id="KW-0229">DNA integration</keyword>
<evidence type="ECO:0000256" key="5">
    <source>
        <dbReference type="PROSITE-ProRule" id="PRU10137"/>
    </source>
</evidence>
<gene>
    <name evidence="7" type="ORF">GB346_22785</name>
    <name evidence="8" type="ORF">GB346_23185</name>
</gene>
<keyword evidence="2" id="KW-0238">DNA-binding</keyword>
<proteinExistence type="predicted"/>
<name>A0A6Y4PB13_SALHA</name>
<dbReference type="EMBL" id="DAAHEO010000026">
    <property type="protein sequence ID" value="HAB5789723.1"/>
    <property type="molecule type" value="Genomic_DNA"/>
</dbReference>
<dbReference type="PROSITE" id="PS00397">
    <property type="entry name" value="RECOMBINASES_1"/>
    <property type="match status" value="1"/>
</dbReference>
<feature type="active site" description="O-(5'-phospho-DNA)-serine intermediate" evidence="4 5">
    <location>
        <position position="13"/>
    </location>
</feature>
<evidence type="ECO:0000313" key="8">
    <source>
        <dbReference type="EMBL" id="HAB5789790.1"/>
    </source>
</evidence>
<dbReference type="GO" id="GO:0015074">
    <property type="term" value="P:DNA integration"/>
    <property type="evidence" value="ECO:0007669"/>
    <property type="project" value="UniProtKB-KW"/>
</dbReference>
<evidence type="ECO:0000256" key="2">
    <source>
        <dbReference type="ARBA" id="ARBA00023125"/>
    </source>
</evidence>
<dbReference type="Gene3D" id="3.40.50.1390">
    <property type="entry name" value="Resolvase, N-terminal catalytic domain"/>
    <property type="match status" value="1"/>
</dbReference>
<dbReference type="AlphaFoldDB" id="A0A6Y4PB13"/>
<dbReference type="InterPro" id="IPR006118">
    <property type="entry name" value="Recombinase_CS"/>
</dbReference>
<dbReference type="InterPro" id="IPR006119">
    <property type="entry name" value="Resolv_N"/>
</dbReference>
<dbReference type="InterPro" id="IPR036162">
    <property type="entry name" value="Resolvase-like_N_sf"/>
</dbReference>
<protein>
    <submittedName>
        <fullName evidence="7">Resolvase</fullName>
    </submittedName>
</protein>
<dbReference type="PANTHER" id="PTHR30461">
    <property type="entry name" value="DNA-INVERTASE FROM LAMBDOID PROPHAGE"/>
    <property type="match status" value="1"/>
</dbReference>
<feature type="domain" description="Resolvase/invertase-type recombinase catalytic" evidence="6">
    <location>
        <begin position="5"/>
        <end position="158"/>
    </location>
</feature>
<dbReference type="InterPro" id="IPR050639">
    <property type="entry name" value="SSR_resolvase"/>
</dbReference>
<organism evidence="7">
    <name type="scientific">Salmonella hadar</name>
    <dbReference type="NCBI Taxonomy" id="149385"/>
    <lineage>
        <taxon>Bacteria</taxon>
        <taxon>Pseudomonadati</taxon>
        <taxon>Pseudomonadota</taxon>
        <taxon>Gammaproteobacteria</taxon>
        <taxon>Enterobacterales</taxon>
        <taxon>Enterobacteriaceae</taxon>
        <taxon>Salmonella</taxon>
    </lineage>
</organism>
<sequence length="212" mass="23855">MKSNRVYAYLRASTSEQDASRAKEALQEFAKEHSYTIAAEFIENESGASLGRPELFNLLKVAQPGDVLLVEQVDRLSRLKDEDWKTLRQMISSKGIRVVALDLPTSHMLLNTGDEFTSRMFEALNSMMLDMLAAIARKDYTDRQRRQEQGIKKAKEQGLYKGRPVNEKLHKQILALRQAGHSYSQIQELTGAARTTISKAINGKNGTVEPSI</sequence>
<evidence type="ECO:0000256" key="3">
    <source>
        <dbReference type="ARBA" id="ARBA00023172"/>
    </source>
</evidence>
<dbReference type="PROSITE" id="PS51736">
    <property type="entry name" value="RECOMBINASES_3"/>
    <property type="match status" value="1"/>
</dbReference>
<dbReference type="FunFam" id="3.40.50.1390:FF:000010">
    <property type="entry name" value="Recombinase resolvase family"/>
    <property type="match status" value="1"/>
</dbReference>
<evidence type="ECO:0000313" key="7">
    <source>
        <dbReference type="EMBL" id="HAB5789723.1"/>
    </source>
</evidence>
<dbReference type="SUPFAM" id="SSF53041">
    <property type="entry name" value="Resolvase-like"/>
    <property type="match status" value="1"/>
</dbReference>
<dbReference type="Pfam" id="PF00239">
    <property type="entry name" value="Resolvase"/>
    <property type="match status" value="1"/>
</dbReference>
<accession>A0A6Y4PB13</accession>
<evidence type="ECO:0000256" key="4">
    <source>
        <dbReference type="PIRSR" id="PIRSR606118-50"/>
    </source>
</evidence>
<dbReference type="SMART" id="SM00857">
    <property type="entry name" value="Resolvase"/>
    <property type="match status" value="1"/>
</dbReference>
<evidence type="ECO:0000256" key="1">
    <source>
        <dbReference type="ARBA" id="ARBA00022908"/>
    </source>
</evidence>
<keyword evidence="3" id="KW-0233">DNA recombination</keyword>
<dbReference type="CDD" id="cd03767">
    <property type="entry name" value="SR_Res_par"/>
    <property type="match status" value="1"/>
</dbReference>
<dbReference type="EMBL" id="DAAHEO010000046">
    <property type="protein sequence ID" value="HAB5789790.1"/>
    <property type="molecule type" value="Genomic_DNA"/>
</dbReference>
<dbReference type="PROSITE" id="PS00398">
    <property type="entry name" value="RECOMBINASES_2"/>
    <property type="match status" value="1"/>
</dbReference>
<dbReference type="PANTHER" id="PTHR30461:SF25">
    <property type="entry name" value="RESOLVASE-RELATED"/>
    <property type="match status" value="1"/>
</dbReference>
<comment type="caution">
    <text evidence="7">The sequence shown here is derived from an EMBL/GenBank/DDBJ whole genome shotgun (WGS) entry which is preliminary data.</text>
</comment>
<reference evidence="7" key="2">
    <citation type="submission" date="2019-10" db="EMBL/GenBank/DDBJ databases">
        <authorList>
            <consortium name="NCBI Pathogen Detection Project"/>
        </authorList>
    </citation>
    <scope>NUCLEOTIDE SEQUENCE</scope>
    <source>
        <strain evidence="7">Salmonella enterica</strain>
    </source>
</reference>
<evidence type="ECO:0000259" key="6">
    <source>
        <dbReference type="PROSITE" id="PS51736"/>
    </source>
</evidence>
<reference evidence="7" key="1">
    <citation type="journal article" date="2018" name="Genome Biol.">
        <title>SKESA: strategic k-mer extension for scrupulous assemblies.</title>
        <authorList>
            <person name="Souvorov A."/>
            <person name="Agarwala R."/>
            <person name="Lipman D.J."/>
        </authorList>
    </citation>
    <scope>NUCLEOTIDE SEQUENCE</scope>
    <source>
        <strain evidence="7">Salmonella enterica</strain>
    </source>
</reference>